<dbReference type="Proteomes" id="UP000011115">
    <property type="component" value="Unassembled WGS sequence"/>
</dbReference>
<reference evidence="1" key="2">
    <citation type="submission" date="2015-06" db="UniProtKB">
        <authorList>
            <consortium name="EnsemblPlants"/>
        </authorList>
    </citation>
    <scope>IDENTIFICATION</scope>
    <source>
        <strain evidence="1">DM1-3 516 R44</strain>
    </source>
</reference>
<sequence length="106" mass="12348">MAITMVIPDASVMERETEIEGRSTIIGPQFEFFMGGNVVEYWRTVYLVHNNVRHVCVILQATEVSFAAESFLSLRNVDYSRFLTRYNGLCWRTESVTQDFTWLPCR</sequence>
<keyword evidence="2" id="KW-1185">Reference proteome</keyword>
<dbReference type="Gramene" id="PGSC0003DMT400092990">
    <property type="protein sequence ID" value="PGSC0003DMT400092990"/>
    <property type="gene ID" value="PGSC0003DMG400042561"/>
</dbReference>
<organism evidence="1 2">
    <name type="scientific">Solanum tuberosum</name>
    <name type="common">Potato</name>
    <dbReference type="NCBI Taxonomy" id="4113"/>
    <lineage>
        <taxon>Eukaryota</taxon>
        <taxon>Viridiplantae</taxon>
        <taxon>Streptophyta</taxon>
        <taxon>Embryophyta</taxon>
        <taxon>Tracheophyta</taxon>
        <taxon>Spermatophyta</taxon>
        <taxon>Magnoliopsida</taxon>
        <taxon>eudicotyledons</taxon>
        <taxon>Gunneridae</taxon>
        <taxon>Pentapetalae</taxon>
        <taxon>asterids</taxon>
        <taxon>lamiids</taxon>
        <taxon>Solanales</taxon>
        <taxon>Solanaceae</taxon>
        <taxon>Solanoideae</taxon>
        <taxon>Solaneae</taxon>
        <taxon>Solanum</taxon>
    </lineage>
</organism>
<dbReference type="InParanoid" id="M1DR11"/>
<accession>M1DR11</accession>
<evidence type="ECO:0000313" key="2">
    <source>
        <dbReference type="Proteomes" id="UP000011115"/>
    </source>
</evidence>
<proteinExistence type="predicted"/>
<dbReference type="HOGENOM" id="CLU_2227929_0_0_1"/>
<dbReference type="PaxDb" id="4113-PGSC0003DMT400092990"/>
<dbReference type="EnsemblPlants" id="PGSC0003DMT400092990">
    <property type="protein sequence ID" value="PGSC0003DMT400092990"/>
    <property type="gene ID" value="PGSC0003DMG400042561"/>
</dbReference>
<name>M1DR11_SOLTU</name>
<evidence type="ECO:0000313" key="1">
    <source>
        <dbReference type="EnsemblPlants" id="PGSC0003DMT400092990"/>
    </source>
</evidence>
<dbReference type="AlphaFoldDB" id="M1DR11"/>
<reference evidence="2" key="1">
    <citation type="journal article" date="2011" name="Nature">
        <title>Genome sequence and analysis of the tuber crop potato.</title>
        <authorList>
            <consortium name="The Potato Genome Sequencing Consortium"/>
        </authorList>
    </citation>
    <scope>NUCLEOTIDE SEQUENCE [LARGE SCALE GENOMIC DNA]</scope>
    <source>
        <strain evidence="2">cv. DM1-3 516 R44</strain>
    </source>
</reference>
<protein>
    <submittedName>
        <fullName evidence="1">Uncharacterized protein</fullName>
    </submittedName>
</protein>